<sequence length="122" mass="13922">MDIGNDLWRAQLKERYFQAFAYCARTKAAAPIAAFAYDDDHFRFTILYDEPYKPDRHAALVLGHIKAAILIEKVRKHRQVDTFEHAPHAFGYVMIVAQVASDFVVFKPAYQIQCVLSCDLGA</sequence>
<dbReference type="AlphaFoldDB" id="A0A645GC31"/>
<gene>
    <name evidence="1" type="ORF">SDC9_170931</name>
</gene>
<evidence type="ECO:0000313" key="1">
    <source>
        <dbReference type="EMBL" id="MPN23542.1"/>
    </source>
</evidence>
<dbReference type="EMBL" id="VSSQ01072092">
    <property type="protein sequence ID" value="MPN23542.1"/>
    <property type="molecule type" value="Genomic_DNA"/>
</dbReference>
<organism evidence="1">
    <name type="scientific">bioreactor metagenome</name>
    <dbReference type="NCBI Taxonomy" id="1076179"/>
    <lineage>
        <taxon>unclassified sequences</taxon>
        <taxon>metagenomes</taxon>
        <taxon>ecological metagenomes</taxon>
    </lineage>
</organism>
<reference evidence="1" key="1">
    <citation type="submission" date="2019-08" db="EMBL/GenBank/DDBJ databases">
        <authorList>
            <person name="Kucharzyk K."/>
            <person name="Murdoch R.W."/>
            <person name="Higgins S."/>
            <person name="Loffler F."/>
        </authorList>
    </citation>
    <scope>NUCLEOTIDE SEQUENCE</scope>
</reference>
<comment type="caution">
    <text evidence="1">The sequence shown here is derived from an EMBL/GenBank/DDBJ whole genome shotgun (WGS) entry which is preliminary data.</text>
</comment>
<proteinExistence type="predicted"/>
<protein>
    <submittedName>
        <fullName evidence="1">Uncharacterized protein</fullName>
    </submittedName>
</protein>
<accession>A0A645GC31</accession>
<name>A0A645GC31_9ZZZZ</name>